<dbReference type="Proteomes" id="UP000694523">
    <property type="component" value="Unplaced"/>
</dbReference>
<evidence type="ECO:0000313" key="1">
    <source>
        <dbReference type="Ensembl" id="ENSNMLP00000029660.1"/>
    </source>
</evidence>
<proteinExistence type="predicted"/>
<accession>A0A8C6U9T6</accession>
<reference evidence="1" key="2">
    <citation type="submission" date="2025-09" db="UniProtKB">
        <authorList>
            <consortium name="Ensembl"/>
        </authorList>
    </citation>
    <scope>IDENTIFICATION</scope>
</reference>
<dbReference type="PANTHER" id="PTHR21435">
    <property type="entry name" value="MITOCHONDRIAL IMPORT INNER MEMBRANE TRANSLOCASE SUBUNIT TIM29"/>
    <property type="match status" value="1"/>
</dbReference>
<name>A0A8C6U9T6_9GOBI</name>
<organism evidence="1 2">
    <name type="scientific">Neogobius melanostomus</name>
    <name type="common">round goby</name>
    <dbReference type="NCBI Taxonomy" id="47308"/>
    <lineage>
        <taxon>Eukaryota</taxon>
        <taxon>Metazoa</taxon>
        <taxon>Chordata</taxon>
        <taxon>Craniata</taxon>
        <taxon>Vertebrata</taxon>
        <taxon>Euteleostomi</taxon>
        <taxon>Actinopterygii</taxon>
        <taxon>Neopterygii</taxon>
        <taxon>Teleostei</taxon>
        <taxon>Neoteleostei</taxon>
        <taxon>Acanthomorphata</taxon>
        <taxon>Gobiaria</taxon>
        <taxon>Gobiiformes</taxon>
        <taxon>Gobioidei</taxon>
        <taxon>Gobiidae</taxon>
        <taxon>Benthophilinae</taxon>
        <taxon>Neogobiini</taxon>
        <taxon>Neogobius</taxon>
    </lineage>
</organism>
<protein>
    <submittedName>
        <fullName evidence="1">Translocase of inner mitochondrial membrane 29</fullName>
    </submittedName>
</protein>
<dbReference type="InterPro" id="IPR019322">
    <property type="entry name" value="TIMM29"/>
</dbReference>
<dbReference type="Ensembl" id="ENSNMLT00000033088.1">
    <property type="protein sequence ID" value="ENSNMLP00000029660.1"/>
    <property type="gene ID" value="ENSNMLG00000018775.1"/>
</dbReference>
<evidence type="ECO:0000313" key="2">
    <source>
        <dbReference type="Proteomes" id="UP000694523"/>
    </source>
</evidence>
<keyword evidence="2" id="KW-1185">Reference proteome</keyword>
<sequence length="365" mass="40423">MASFRAVRRALCTAAEATPTPGPAPAPAGRWERLKASKAGVWCRSLLSDYKEACKEIVVGARERPVKASVYVGLLGGAYACVSTRPDQSSFQAALLDRSNQLALLSPWIRNAGSDLHVQNLVKLRNHGCLRHLSLGLFSLAYSADHDPDSALYEASCSNLSVPWRELPGRVLDVGFAGRWWVLEKKMEDFDVNEAEYKQLPAHMQATAPPSVQEVERNERLHKESWLPISVQEQETRERTGDGKEDTQVKTVDMQDETPVMETGQIVETVETNVDSQAVQTLDPNVDFEVMETLDTNMDSQDAETADTNEQAKYGDMKEETLVVDIMDTIVAHHEADPQVAEAVDIQEDDVNEEVVLETKSAAQD</sequence>
<reference evidence="1" key="1">
    <citation type="submission" date="2025-08" db="UniProtKB">
        <authorList>
            <consortium name="Ensembl"/>
        </authorList>
    </citation>
    <scope>IDENTIFICATION</scope>
</reference>
<dbReference type="Pfam" id="PF10171">
    <property type="entry name" value="Tim29"/>
    <property type="match status" value="1"/>
</dbReference>
<dbReference type="GO" id="GO:0042721">
    <property type="term" value="C:TIM22 mitochondrial import inner membrane insertion complex"/>
    <property type="evidence" value="ECO:0007669"/>
    <property type="project" value="InterPro"/>
</dbReference>
<dbReference type="GO" id="GO:0045039">
    <property type="term" value="P:protein insertion into mitochondrial inner membrane"/>
    <property type="evidence" value="ECO:0007669"/>
    <property type="project" value="TreeGrafter"/>
</dbReference>
<dbReference type="AlphaFoldDB" id="A0A8C6U9T6"/>
<dbReference type="PANTHER" id="PTHR21435:SF1">
    <property type="entry name" value="MITOCHONDRIAL IMPORT INNER MEMBRANE TRANSLOCASE SUBUNIT TIM29"/>
    <property type="match status" value="1"/>
</dbReference>